<dbReference type="FunFam" id="3.10.580.10:FF:000002">
    <property type="entry name" value="Magnesium/cobalt efflux protein CorC"/>
    <property type="match status" value="1"/>
</dbReference>
<feature type="transmembrane region" description="Helical" evidence="8">
    <location>
        <begin position="6"/>
        <end position="29"/>
    </location>
</feature>
<evidence type="ECO:0000256" key="4">
    <source>
        <dbReference type="ARBA" id="ARBA00022737"/>
    </source>
</evidence>
<evidence type="ECO:0000259" key="10">
    <source>
        <dbReference type="PROSITE" id="PS51846"/>
    </source>
</evidence>
<dbReference type="AlphaFoldDB" id="A0A6J6U9Q2"/>
<feature type="transmembrane region" description="Helical" evidence="8">
    <location>
        <begin position="103"/>
        <end position="123"/>
    </location>
</feature>
<keyword evidence="5 8" id="KW-1133">Transmembrane helix</keyword>
<dbReference type="Pfam" id="PF00571">
    <property type="entry name" value="CBS"/>
    <property type="match status" value="2"/>
</dbReference>
<dbReference type="InterPro" id="IPR000644">
    <property type="entry name" value="CBS_dom"/>
</dbReference>
<feature type="domain" description="CBS" evidence="9">
    <location>
        <begin position="281"/>
        <end position="338"/>
    </location>
</feature>
<dbReference type="SUPFAM" id="SSF54631">
    <property type="entry name" value="CBS-domain pair"/>
    <property type="match status" value="1"/>
</dbReference>
<dbReference type="EMBL" id="CAEZZA010000175">
    <property type="protein sequence ID" value="CAB4756550.1"/>
    <property type="molecule type" value="Genomic_DNA"/>
</dbReference>
<dbReference type="PANTHER" id="PTHR43099">
    <property type="entry name" value="UPF0053 PROTEIN YRKA"/>
    <property type="match status" value="1"/>
</dbReference>
<dbReference type="Gene3D" id="3.10.580.10">
    <property type="entry name" value="CBS-domain"/>
    <property type="match status" value="1"/>
</dbReference>
<dbReference type="InterPro" id="IPR051676">
    <property type="entry name" value="UPF0053_domain"/>
</dbReference>
<dbReference type="InterPro" id="IPR044751">
    <property type="entry name" value="Ion_transp-like_CBS"/>
</dbReference>
<feature type="domain" description="CBS" evidence="9">
    <location>
        <begin position="217"/>
        <end position="278"/>
    </location>
</feature>
<evidence type="ECO:0000256" key="1">
    <source>
        <dbReference type="ARBA" id="ARBA00004651"/>
    </source>
</evidence>
<sequence length="443" mass="48348">MSELLVNCLVVLFFVLLGGFFAAAELALVSLRESQIQRLGGQGRRGRRLLALSGEPNRFLAAGQVAVTLAGFISAGFGAAQIAPSLEAVLIEWGISASWAGPIAFIFVTVVIAYVSLVLGELVPKKIALQRVEKVALFVAAPVDFVAQVFRPFIWALSVSTNFVVRLFGIDPHGAKEQISGAELRDLVAAHEDLTVEERELIDDVFAAGDRELREVMVPRTEVDFMEANMPVQQAVKMIRDQPHSRYPVSRDSADDVIGFVHVRDILDPELADSPIRVGSLVREITAFPGTNAVLSTLTEMRRLRQHLAIVVDEYGGTAGIVSLEDLVEELIGDIKDEYDVITRHDEVKILGVITVDGLLNLEDFADETGLQLPDGPYETVAGFLIARLGALPEVGATIECENHEFEVTELDGRRVARVRVTPIAPLHLPEDHAQVNEPGLQE</sequence>
<evidence type="ECO:0000256" key="5">
    <source>
        <dbReference type="ARBA" id="ARBA00022989"/>
    </source>
</evidence>
<dbReference type="Pfam" id="PF01595">
    <property type="entry name" value="CNNM"/>
    <property type="match status" value="1"/>
</dbReference>
<dbReference type="Pfam" id="PF03471">
    <property type="entry name" value="CorC_HlyC"/>
    <property type="match status" value="1"/>
</dbReference>
<dbReference type="PROSITE" id="PS51846">
    <property type="entry name" value="CNNM"/>
    <property type="match status" value="1"/>
</dbReference>
<feature type="domain" description="CNNM transmembrane" evidence="10">
    <location>
        <begin position="1"/>
        <end position="201"/>
    </location>
</feature>
<evidence type="ECO:0000256" key="6">
    <source>
        <dbReference type="ARBA" id="ARBA00023122"/>
    </source>
</evidence>
<keyword evidence="3 8" id="KW-0812">Transmembrane</keyword>
<evidence type="ECO:0000256" key="2">
    <source>
        <dbReference type="ARBA" id="ARBA00022475"/>
    </source>
</evidence>
<dbReference type="SUPFAM" id="SSF56176">
    <property type="entry name" value="FAD-binding/transporter-associated domain-like"/>
    <property type="match status" value="1"/>
</dbReference>
<name>A0A6J6U9Q2_9ZZZZ</name>
<gene>
    <name evidence="11" type="ORF">UFOPK2809_01169</name>
</gene>
<dbReference type="PROSITE" id="PS51371">
    <property type="entry name" value="CBS"/>
    <property type="match status" value="2"/>
</dbReference>
<evidence type="ECO:0000313" key="11">
    <source>
        <dbReference type="EMBL" id="CAB4756550.1"/>
    </source>
</evidence>
<proteinExistence type="predicted"/>
<evidence type="ECO:0000259" key="9">
    <source>
        <dbReference type="PROSITE" id="PS51371"/>
    </source>
</evidence>
<dbReference type="InterPro" id="IPR002550">
    <property type="entry name" value="CNNM"/>
</dbReference>
<evidence type="ECO:0000256" key="7">
    <source>
        <dbReference type="ARBA" id="ARBA00023136"/>
    </source>
</evidence>
<protein>
    <submittedName>
        <fullName evidence="11">Unannotated protein</fullName>
    </submittedName>
</protein>
<comment type="subcellular location">
    <subcellularLocation>
        <location evidence="1">Cell membrane</location>
        <topology evidence="1">Multi-pass membrane protein</topology>
    </subcellularLocation>
</comment>
<dbReference type="Gene3D" id="3.30.465.10">
    <property type="match status" value="1"/>
</dbReference>
<keyword evidence="4" id="KW-0677">Repeat</keyword>
<evidence type="ECO:0000256" key="8">
    <source>
        <dbReference type="SAM" id="Phobius"/>
    </source>
</evidence>
<keyword evidence="7 8" id="KW-0472">Membrane</keyword>
<dbReference type="InterPro" id="IPR046342">
    <property type="entry name" value="CBS_dom_sf"/>
</dbReference>
<dbReference type="InterPro" id="IPR036318">
    <property type="entry name" value="FAD-bd_PCMH-like_sf"/>
</dbReference>
<dbReference type="InterPro" id="IPR005170">
    <property type="entry name" value="Transptr-assoc_dom"/>
</dbReference>
<dbReference type="InterPro" id="IPR016169">
    <property type="entry name" value="FAD-bd_PCMH_sub2"/>
</dbReference>
<dbReference type="PANTHER" id="PTHR43099:SF5">
    <property type="entry name" value="HLYC_CORC FAMILY TRANSPORTER"/>
    <property type="match status" value="1"/>
</dbReference>
<dbReference type="CDD" id="cd04590">
    <property type="entry name" value="CBS_pair_CorC_HlyC_assoc"/>
    <property type="match status" value="1"/>
</dbReference>
<dbReference type="GO" id="GO:0050660">
    <property type="term" value="F:flavin adenine dinucleotide binding"/>
    <property type="evidence" value="ECO:0007669"/>
    <property type="project" value="InterPro"/>
</dbReference>
<reference evidence="11" key="1">
    <citation type="submission" date="2020-05" db="EMBL/GenBank/DDBJ databases">
        <authorList>
            <person name="Chiriac C."/>
            <person name="Salcher M."/>
            <person name="Ghai R."/>
            <person name="Kavagutti S V."/>
        </authorList>
    </citation>
    <scope>NUCLEOTIDE SEQUENCE</scope>
</reference>
<accession>A0A6J6U9Q2</accession>
<keyword evidence="2" id="KW-1003">Cell membrane</keyword>
<feature type="transmembrane region" description="Helical" evidence="8">
    <location>
        <begin position="59"/>
        <end position="83"/>
    </location>
</feature>
<dbReference type="GO" id="GO:0005886">
    <property type="term" value="C:plasma membrane"/>
    <property type="evidence" value="ECO:0007669"/>
    <property type="project" value="UniProtKB-SubCell"/>
</dbReference>
<dbReference type="SMART" id="SM01091">
    <property type="entry name" value="CorC_HlyC"/>
    <property type="match status" value="1"/>
</dbReference>
<organism evidence="11">
    <name type="scientific">freshwater metagenome</name>
    <dbReference type="NCBI Taxonomy" id="449393"/>
    <lineage>
        <taxon>unclassified sequences</taxon>
        <taxon>metagenomes</taxon>
        <taxon>ecological metagenomes</taxon>
    </lineage>
</organism>
<feature type="transmembrane region" description="Helical" evidence="8">
    <location>
        <begin position="135"/>
        <end position="157"/>
    </location>
</feature>
<evidence type="ECO:0000256" key="3">
    <source>
        <dbReference type="ARBA" id="ARBA00022692"/>
    </source>
</evidence>
<keyword evidence="6" id="KW-0129">CBS domain</keyword>